<accession>A0ABS4JVL6</accession>
<dbReference type="InterPro" id="IPR036013">
    <property type="entry name" value="Band_7/SPFH_dom_sf"/>
</dbReference>
<evidence type="ECO:0000313" key="5">
    <source>
        <dbReference type="Proteomes" id="UP001519289"/>
    </source>
</evidence>
<dbReference type="PANTHER" id="PTHR42911">
    <property type="entry name" value="MODULATOR OF FTSH PROTEASE HFLC"/>
    <property type="match status" value="1"/>
</dbReference>
<dbReference type="CDD" id="cd03404">
    <property type="entry name" value="SPFH_HflK"/>
    <property type="match status" value="1"/>
</dbReference>
<dbReference type="Pfam" id="PF01145">
    <property type="entry name" value="Band_7"/>
    <property type="match status" value="1"/>
</dbReference>
<comment type="caution">
    <text evidence="4">The sequence shown here is derived from an EMBL/GenBank/DDBJ whole genome shotgun (WGS) entry which is preliminary data.</text>
</comment>
<dbReference type="InterPro" id="IPR010201">
    <property type="entry name" value="HflK"/>
</dbReference>
<name>A0ABS4JVL6_9FIRM</name>
<comment type="subcellular location">
    <subcellularLocation>
        <location evidence="2">Membrane</location>
    </subcellularLocation>
</comment>
<keyword evidence="4" id="KW-0378">Hydrolase</keyword>
<dbReference type="RefSeq" id="WP_342589457.1">
    <property type="nucleotide sequence ID" value="NZ_JAGGLG010000013.1"/>
</dbReference>
<gene>
    <name evidence="4" type="ORF">J2Z79_001880</name>
</gene>
<proteinExistence type="inferred from homology"/>
<organism evidence="4 5">
    <name type="scientific">Symbiobacterium terraclitae</name>
    <dbReference type="NCBI Taxonomy" id="557451"/>
    <lineage>
        <taxon>Bacteria</taxon>
        <taxon>Bacillati</taxon>
        <taxon>Bacillota</taxon>
        <taxon>Clostridia</taxon>
        <taxon>Eubacteriales</taxon>
        <taxon>Symbiobacteriaceae</taxon>
        <taxon>Symbiobacterium</taxon>
    </lineage>
</organism>
<dbReference type="GO" id="GO:0008233">
    <property type="term" value="F:peptidase activity"/>
    <property type="evidence" value="ECO:0007669"/>
    <property type="project" value="UniProtKB-KW"/>
</dbReference>
<evidence type="ECO:0000256" key="2">
    <source>
        <dbReference type="RuleBase" id="RU364113"/>
    </source>
</evidence>
<dbReference type="NCBIfam" id="TIGR01933">
    <property type="entry name" value="hflK"/>
    <property type="match status" value="1"/>
</dbReference>
<reference evidence="4 5" key="1">
    <citation type="submission" date="2021-03" db="EMBL/GenBank/DDBJ databases">
        <title>Genomic Encyclopedia of Type Strains, Phase IV (KMG-IV): sequencing the most valuable type-strain genomes for metagenomic binning, comparative biology and taxonomic classification.</title>
        <authorList>
            <person name="Goeker M."/>
        </authorList>
    </citation>
    <scope>NUCLEOTIDE SEQUENCE [LARGE SCALE GENOMIC DNA]</scope>
    <source>
        <strain evidence="4 5">DSM 27138</strain>
    </source>
</reference>
<dbReference type="GO" id="GO:0006508">
    <property type="term" value="P:proteolysis"/>
    <property type="evidence" value="ECO:0007669"/>
    <property type="project" value="UniProtKB-KW"/>
</dbReference>
<evidence type="ECO:0000259" key="3">
    <source>
        <dbReference type="SMART" id="SM00244"/>
    </source>
</evidence>
<dbReference type="PANTHER" id="PTHR42911:SF1">
    <property type="entry name" value="MODULATOR OF FTSH PROTEASE HFLC"/>
    <property type="match status" value="1"/>
</dbReference>
<keyword evidence="5" id="KW-1185">Reference proteome</keyword>
<evidence type="ECO:0000313" key="4">
    <source>
        <dbReference type="EMBL" id="MBP2018469.1"/>
    </source>
</evidence>
<dbReference type="Proteomes" id="UP001519289">
    <property type="component" value="Unassembled WGS sequence"/>
</dbReference>
<protein>
    <recommendedName>
        <fullName evidence="2">Protein HflK</fullName>
    </recommendedName>
</protein>
<dbReference type="EMBL" id="JAGGLG010000013">
    <property type="protein sequence ID" value="MBP2018469.1"/>
    <property type="molecule type" value="Genomic_DNA"/>
</dbReference>
<comment type="subunit">
    <text evidence="2">HflC and HflK may interact to form a multimeric complex.</text>
</comment>
<dbReference type="SUPFAM" id="SSF117892">
    <property type="entry name" value="Band 7/SPFH domain"/>
    <property type="match status" value="1"/>
</dbReference>
<sequence length="306" mass="34146">MRLIRRALLGLLLVALVADLALTTWFRVEEHESALVLTMGRATRQVEKGLHTKLPWPLETVVVVPTKQTQELQFGFREQGGQVRLVEDEALMITGDENLVWADLLVEWRVQDIQQYLFAVDDPERLLRNATAASLRSVMGTTGLDFAITTGKFEIQDEVERQLVELMNAYGTGIQIIDVKLQDVEPPKQVAAEFKAVTDAREAQQTKINEAGKYEAERIPQARAEARQLLEQAEARKQARINQALGDVAQYKAIYEAYKANPTVTRKRLLLETLEQILPGAEIVIMDSSDGTVKYLPIVPGGGGGQ</sequence>
<dbReference type="SMART" id="SM00244">
    <property type="entry name" value="PHB"/>
    <property type="match status" value="1"/>
</dbReference>
<evidence type="ECO:0000256" key="1">
    <source>
        <dbReference type="ARBA" id="ARBA00006971"/>
    </source>
</evidence>
<comment type="similarity">
    <text evidence="1 2">Belongs to the band 7/mec-2 family. HflK subfamily.</text>
</comment>
<feature type="domain" description="Band 7" evidence="3">
    <location>
        <begin position="23"/>
        <end position="198"/>
    </location>
</feature>
<dbReference type="InterPro" id="IPR001107">
    <property type="entry name" value="Band_7"/>
</dbReference>
<dbReference type="Gene3D" id="3.30.479.30">
    <property type="entry name" value="Band 7 domain"/>
    <property type="match status" value="1"/>
</dbReference>
<comment type="function">
    <text evidence="2">HflC and HflK could encode or regulate a protease.</text>
</comment>
<keyword evidence="4" id="KW-0645">Protease</keyword>